<keyword evidence="2" id="KW-1185">Reference proteome</keyword>
<dbReference type="RefSeq" id="WP_377823506.1">
    <property type="nucleotide sequence ID" value="NZ_JBHSWJ010000002.1"/>
</dbReference>
<comment type="caution">
    <text evidence="1">The sequence shown here is derived from an EMBL/GenBank/DDBJ whole genome shotgun (WGS) entry which is preliminary data.</text>
</comment>
<name>A0ABW2AVK9_9MICO</name>
<dbReference type="Proteomes" id="UP001596356">
    <property type="component" value="Unassembled WGS sequence"/>
</dbReference>
<gene>
    <name evidence="1" type="ORF">ACFQBT_13835</name>
</gene>
<evidence type="ECO:0000313" key="1">
    <source>
        <dbReference type="EMBL" id="MFC6714833.1"/>
    </source>
</evidence>
<organism evidence="1 2">
    <name type="scientific">Branchiibius cervicis</name>
    <dbReference type="NCBI Taxonomy" id="908252"/>
    <lineage>
        <taxon>Bacteria</taxon>
        <taxon>Bacillati</taxon>
        <taxon>Actinomycetota</taxon>
        <taxon>Actinomycetes</taxon>
        <taxon>Micrococcales</taxon>
        <taxon>Dermacoccaceae</taxon>
        <taxon>Branchiibius</taxon>
    </lineage>
</organism>
<dbReference type="EMBL" id="JBHSWJ010000002">
    <property type="protein sequence ID" value="MFC6714833.1"/>
    <property type="molecule type" value="Genomic_DNA"/>
</dbReference>
<reference evidence="2" key="1">
    <citation type="journal article" date="2019" name="Int. J. Syst. Evol. Microbiol.">
        <title>The Global Catalogue of Microorganisms (GCM) 10K type strain sequencing project: providing services to taxonomists for standard genome sequencing and annotation.</title>
        <authorList>
            <consortium name="The Broad Institute Genomics Platform"/>
            <consortium name="The Broad Institute Genome Sequencing Center for Infectious Disease"/>
            <person name="Wu L."/>
            <person name="Ma J."/>
        </authorList>
    </citation>
    <scope>NUCLEOTIDE SEQUENCE [LARGE SCALE GENOMIC DNA]</scope>
    <source>
        <strain evidence="2">NBRC 106593</strain>
    </source>
</reference>
<sequence length="140" mass="15279">MVFVRKVPGRSGATKVQIAERRAGRDVVLEHIGTARSDAELAVLMQLAHERLRPGQDVLELGLDDESGATRPGVITGKTSAVLWQVLSQAYTDLGFDAIGDPAFRELVLARIIEPAKRTRCVSWTRPASNTRRCARCSAP</sequence>
<protein>
    <submittedName>
        <fullName evidence="1">Uncharacterized protein</fullName>
    </submittedName>
</protein>
<evidence type="ECO:0000313" key="2">
    <source>
        <dbReference type="Proteomes" id="UP001596356"/>
    </source>
</evidence>
<accession>A0ABW2AVK9</accession>
<proteinExistence type="predicted"/>